<sequence>MKKLIHVAVGVIFDCSPAETGKILIAKRADTQHQGGLWEFPGGKVEEGESVKIALKRELEEELGLQSKIEDMQPLITIPFHYSDKSVLLDVWKVYGAKLELNQQATGIEGQPLAWVEESALADYEFPTANKAIIGALSLPTKIAITEDNSDPDIILAQAAQALKNYSNIWIQLRAPSLNQMQYTQLAMKLYGICHEGGSKLIWNCPLDWYQIAFADGLHLSGLNYAEASSIKSSTHINIENNKRPIPLTQWLSMACHNLDELEVAQELADYILVSPVKETKTHPQANALTWSGFKVISEKSRIPCYALGGLEIVDICVSQAHGGQGIAGISCFNETAASKDITKNTKESTEEKNIENVEDSIEVSNEEKSYEG</sequence>
<dbReference type="SUPFAM" id="SSF55811">
    <property type="entry name" value="Nudix"/>
    <property type="match status" value="1"/>
</dbReference>
<evidence type="ECO:0000256" key="13">
    <source>
        <dbReference type="ARBA" id="ARBA00040794"/>
    </source>
</evidence>
<accession>A0A1Y5H7X5</accession>
<evidence type="ECO:0000256" key="6">
    <source>
        <dbReference type="ARBA" id="ARBA00022763"/>
    </source>
</evidence>
<evidence type="ECO:0000256" key="8">
    <source>
        <dbReference type="ARBA" id="ARBA00022842"/>
    </source>
</evidence>
<dbReference type="InterPro" id="IPR036206">
    <property type="entry name" value="ThiamineP_synth_sf"/>
</dbReference>
<evidence type="ECO:0000256" key="16">
    <source>
        <dbReference type="ARBA" id="ARBA00042798"/>
    </source>
</evidence>
<reference evidence="20" key="1">
    <citation type="journal article" date="2017" name="Proc. Natl. Acad. Sci. U.S.A.">
        <title>Simulation of Deepwater Horizon oil plume reveals substrate specialization within a complex community of hydrocarbon degraders.</title>
        <authorList>
            <person name="Hu P."/>
            <person name="Dubinsky E.A."/>
            <person name="Probst A.J."/>
            <person name="Wang J."/>
            <person name="Sieber C.M.K."/>
            <person name="Tom L.M."/>
            <person name="Gardinali P."/>
            <person name="Banfield J.F."/>
            <person name="Atlas R.M."/>
            <person name="Andersen G.L."/>
        </authorList>
    </citation>
    <scope>NUCLEOTIDE SEQUENCE [LARGE SCALE GENOMIC DNA]</scope>
</reference>
<dbReference type="EC" id="3.6.1.55" evidence="12"/>
<dbReference type="CDD" id="cd00564">
    <property type="entry name" value="TMP_TenI"/>
    <property type="match status" value="1"/>
</dbReference>
<proteinExistence type="inferred from homology"/>
<feature type="compositionally biased region" description="Basic and acidic residues" evidence="17">
    <location>
        <begin position="342"/>
        <end position="356"/>
    </location>
</feature>
<dbReference type="PANTHER" id="PTHR47707:SF1">
    <property type="entry name" value="NUDIX HYDROLASE FAMILY PROTEIN"/>
    <property type="match status" value="1"/>
</dbReference>
<dbReference type="GO" id="GO:0008413">
    <property type="term" value="F:8-oxo-7,8-dihydroguanosine triphosphate pyrophosphatase activity"/>
    <property type="evidence" value="ECO:0007669"/>
    <property type="project" value="TreeGrafter"/>
</dbReference>
<evidence type="ECO:0000256" key="11">
    <source>
        <dbReference type="ARBA" id="ARBA00036904"/>
    </source>
</evidence>
<evidence type="ECO:0000256" key="15">
    <source>
        <dbReference type="ARBA" id="ARBA00041979"/>
    </source>
</evidence>
<dbReference type="GO" id="GO:0009228">
    <property type="term" value="P:thiamine biosynthetic process"/>
    <property type="evidence" value="ECO:0007669"/>
    <property type="project" value="UniProtKB-KW"/>
</dbReference>
<evidence type="ECO:0000256" key="7">
    <source>
        <dbReference type="ARBA" id="ARBA00022801"/>
    </source>
</evidence>
<keyword evidence="3" id="KW-0515">Mutator protein</keyword>
<dbReference type="PROSITE" id="PS00893">
    <property type="entry name" value="NUDIX_BOX"/>
    <property type="match status" value="1"/>
</dbReference>
<evidence type="ECO:0000256" key="17">
    <source>
        <dbReference type="SAM" id="MobiDB-lite"/>
    </source>
</evidence>
<dbReference type="PROSITE" id="PS51462">
    <property type="entry name" value="NUDIX"/>
    <property type="match status" value="1"/>
</dbReference>
<keyword evidence="4" id="KW-0235">DNA replication</keyword>
<dbReference type="InterPro" id="IPR020084">
    <property type="entry name" value="NUDIX_hydrolase_CS"/>
</dbReference>
<dbReference type="GO" id="GO:0006281">
    <property type="term" value="P:DNA repair"/>
    <property type="evidence" value="ECO:0007669"/>
    <property type="project" value="UniProtKB-KW"/>
</dbReference>
<feature type="domain" description="Nudix hydrolase" evidence="18">
    <location>
        <begin position="4"/>
        <end position="140"/>
    </location>
</feature>
<evidence type="ECO:0000256" key="10">
    <source>
        <dbReference type="ARBA" id="ARBA00035861"/>
    </source>
</evidence>
<evidence type="ECO:0000256" key="12">
    <source>
        <dbReference type="ARBA" id="ARBA00038905"/>
    </source>
</evidence>
<dbReference type="GO" id="GO:0046872">
    <property type="term" value="F:metal ion binding"/>
    <property type="evidence" value="ECO:0007669"/>
    <property type="project" value="UniProtKB-KW"/>
</dbReference>
<dbReference type="SUPFAM" id="SSF51391">
    <property type="entry name" value="Thiamin phosphate synthase"/>
    <property type="match status" value="1"/>
</dbReference>
<dbReference type="CDD" id="cd03425">
    <property type="entry name" value="NUDIX_MutT_NudA_like"/>
    <property type="match status" value="1"/>
</dbReference>
<dbReference type="InterPro" id="IPR022998">
    <property type="entry name" value="ThiamineP_synth_TenI"/>
</dbReference>
<dbReference type="InterPro" id="IPR020476">
    <property type="entry name" value="Nudix_hydrolase"/>
</dbReference>
<dbReference type="Proteomes" id="UP000227088">
    <property type="component" value="Unassembled WGS sequence"/>
</dbReference>
<evidence type="ECO:0000256" key="9">
    <source>
        <dbReference type="ARBA" id="ARBA00023204"/>
    </source>
</evidence>
<dbReference type="EMBL" id="MABE01000752">
    <property type="protein sequence ID" value="OUS33316.1"/>
    <property type="molecule type" value="Genomic_DNA"/>
</dbReference>
<evidence type="ECO:0000256" key="3">
    <source>
        <dbReference type="ARBA" id="ARBA00022457"/>
    </source>
</evidence>
<evidence type="ECO:0000256" key="4">
    <source>
        <dbReference type="ARBA" id="ARBA00022705"/>
    </source>
</evidence>
<dbReference type="InterPro" id="IPR000086">
    <property type="entry name" value="NUDIX_hydrolase_dom"/>
</dbReference>
<keyword evidence="9" id="KW-0234">DNA repair</keyword>
<name>A0A1Y5H7X5_OLEAN</name>
<dbReference type="AlphaFoldDB" id="A0A1Y5H7X5"/>
<dbReference type="Gene3D" id="3.90.79.10">
    <property type="entry name" value="Nucleoside Triphosphate Pyrophosphohydrolase"/>
    <property type="match status" value="1"/>
</dbReference>
<dbReference type="PRINTS" id="PR00502">
    <property type="entry name" value="NUDIXFAMILY"/>
</dbReference>
<evidence type="ECO:0000256" key="1">
    <source>
        <dbReference type="ARBA" id="ARBA00001946"/>
    </source>
</evidence>
<evidence type="ECO:0000259" key="18">
    <source>
        <dbReference type="PROSITE" id="PS51462"/>
    </source>
</evidence>
<comment type="caution">
    <text evidence="19">The sequence shown here is derived from an EMBL/GenBank/DDBJ whole genome shotgun (WGS) entry which is preliminary data.</text>
</comment>
<organism evidence="19 20">
    <name type="scientific">Oleispira antarctica</name>
    <dbReference type="NCBI Taxonomy" id="188908"/>
    <lineage>
        <taxon>Bacteria</taxon>
        <taxon>Pseudomonadati</taxon>
        <taxon>Pseudomonadota</taxon>
        <taxon>Gammaproteobacteria</taxon>
        <taxon>Oceanospirillales</taxon>
        <taxon>Oceanospirillaceae</taxon>
        <taxon>Oleispira</taxon>
    </lineage>
</organism>
<dbReference type="InterPro" id="IPR047127">
    <property type="entry name" value="MutT-like"/>
</dbReference>
<comment type="catalytic activity">
    <reaction evidence="11">
        <text>8-oxo-GTP + H2O = 8-oxo-GMP + diphosphate + H(+)</text>
        <dbReference type="Rhea" id="RHEA:67616"/>
        <dbReference type="ChEBI" id="CHEBI:15377"/>
        <dbReference type="ChEBI" id="CHEBI:15378"/>
        <dbReference type="ChEBI" id="CHEBI:33019"/>
        <dbReference type="ChEBI" id="CHEBI:143553"/>
        <dbReference type="ChEBI" id="CHEBI:145694"/>
    </reaction>
</comment>
<evidence type="ECO:0000256" key="14">
    <source>
        <dbReference type="ARBA" id="ARBA00041592"/>
    </source>
</evidence>
<dbReference type="Pfam" id="PF14815">
    <property type="entry name" value="NUDIX_4"/>
    <property type="match status" value="1"/>
</dbReference>
<dbReference type="PANTHER" id="PTHR47707">
    <property type="entry name" value="8-OXO-DGTP DIPHOSPHATASE"/>
    <property type="match status" value="1"/>
</dbReference>
<feature type="region of interest" description="Disordered" evidence="17">
    <location>
        <begin position="342"/>
        <end position="373"/>
    </location>
</feature>
<keyword evidence="7" id="KW-0378">Hydrolase</keyword>
<keyword evidence="5" id="KW-0479">Metal-binding</keyword>
<protein>
    <recommendedName>
        <fullName evidence="13">8-oxo-dGTP diphosphatase</fullName>
        <ecNumber evidence="12">3.6.1.55</ecNumber>
    </recommendedName>
    <alternativeName>
        <fullName evidence="16">7,8-dihydro-8-oxoguanine-triphosphatase</fullName>
    </alternativeName>
    <alternativeName>
        <fullName evidence="15">Mutator protein MutT</fullName>
    </alternativeName>
    <alternativeName>
        <fullName evidence="14">dGTP pyrophosphohydrolase</fullName>
    </alternativeName>
</protein>
<dbReference type="InterPro" id="IPR013785">
    <property type="entry name" value="Aldolase_TIM"/>
</dbReference>
<comment type="catalytic activity">
    <reaction evidence="10">
        <text>8-oxo-dGTP + H2O = 8-oxo-dGMP + diphosphate + H(+)</text>
        <dbReference type="Rhea" id="RHEA:31575"/>
        <dbReference type="ChEBI" id="CHEBI:15377"/>
        <dbReference type="ChEBI" id="CHEBI:15378"/>
        <dbReference type="ChEBI" id="CHEBI:33019"/>
        <dbReference type="ChEBI" id="CHEBI:63224"/>
        <dbReference type="ChEBI" id="CHEBI:77896"/>
        <dbReference type="EC" id="3.6.1.55"/>
    </reaction>
</comment>
<dbReference type="InterPro" id="IPR029119">
    <property type="entry name" value="MutY_C"/>
</dbReference>
<evidence type="ECO:0000313" key="19">
    <source>
        <dbReference type="EMBL" id="OUS33316.1"/>
    </source>
</evidence>
<evidence type="ECO:0000313" key="20">
    <source>
        <dbReference type="Proteomes" id="UP000227088"/>
    </source>
</evidence>
<evidence type="ECO:0000256" key="2">
    <source>
        <dbReference type="ARBA" id="ARBA00005582"/>
    </source>
</evidence>
<dbReference type="GO" id="GO:0006260">
    <property type="term" value="P:DNA replication"/>
    <property type="evidence" value="ECO:0007669"/>
    <property type="project" value="UniProtKB-KW"/>
</dbReference>
<gene>
    <name evidence="19" type="ORF">A9R00_13100</name>
</gene>
<keyword evidence="6" id="KW-0227">DNA damage</keyword>
<dbReference type="Pfam" id="PF02581">
    <property type="entry name" value="TMP-TENI"/>
    <property type="match status" value="1"/>
</dbReference>
<comment type="cofactor">
    <cofactor evidence="1">
        <name>Mg(2+)</name>
        <dbReference type="ChEBI" id="CHEBI:18420"/>
    </cofactor>
</comment>
<keyword evidence="8" id="KW-0460">Magnesium</keyword>
<dbReference type="Gene3D" id="3.20.20.70">
    <property type="entry name" value="Aldolase class I"/>
    <property type="match status" value="1"/>
</dbReference>
<dbReference type="InterPro" id="IPR015797">
    <property type="entry name" value="NUDIX_hydrolase-like_dom_sf"/>
</dbReference>
<dbReference type="GO" id="GO:0035539">
    <property type="term" value="F:8-oxo-7,8-dihydrodeoxyguanosine triphosphate pyrophosphatase activity"/>
    <property type="evidence" value="ECO:0007669"/>
    <property type="project" value="UniProtKB-EC"/>
</dbReference>
<dbReference type="NCBIfam" id="NF006530">
    <property type="entry name" value="PRK08999.1"/>
    <property type="match status" value="1"/>
</dbReference>
<dbReference type="GO" id="GO:0044715">
    <property type="term" value="F:8-oxo-dGDP phosphatase activity"/>
    <property type="evidence" value="ECO:0007669"/>
    <property type="project" value="TreeGrafter"/>
</dbReference>
<comment type="similarity">
    <text evidence="2">Belongs to the Nudix hydrolase family.</text>
</comment>
<dbReference type="GO" id="GO:0044716">
    <property type="term" value="F:8-oxo-GDP phosphatase activity"/>
    <property type="evidence" value="ECO:0007669"/>
    <property type="project" value="TreeGrafter"/>
</dbReference>
<evidence type="ECO:0000256" key="5">
    <source>
        <dbReference type="ARBA" id="ARBA00022723"/>
    </source>
</evidence>